<dbReference type="InterPro" id="IPR050708">
    <property type="entry name" value="T6SS_VgrG/RHS"/>
</dbReference>
<accession>A0A7K3RSI6</accession>
<evidence type="ECO:0000256" key="2">
    <source>
        <dbReference type="SAM" id="MobiDB-lite"/>
    </source>
</evidence>
<dbReference type="NCBIfam" id="TIGR03696">
    <property type="entry name" value="Rhs_assc_core"/>
    <property type="match status" value="1"/>
</dbReference>
<proteinExistence type="predicted"/>
<sequence length="493" mass="52161">MRSVATAGGAEDGTTESFAYDEAGNTAKRTGGSRDQDLTWDVEGHLAKIVEDGKATEYVYDSAGNRMLAKNADGSTTAYLPGGNELSITSTGAKTATRYYTHGGETVAVRTSSGFSFLFGDHQGTAMIAITMGAAQTVTRRKQLPFGGQRSTTGSASWPGDRGFVGGTTDPTGYTHLGAREYDPSLGRFLSVDPLLLPDDPTQLNPYVYGNNNPVTFSDPTGEAYEECVSGQYNCTYGKSTGDVKKVSFGKNYKKETRTRGGTISKNYYAQQATGRKYTYTKGRGITRYSGAEYRRAEKLRQEKELKHRQYLSKREAELEALRNPPSEGNFIDRVGGWFADKGKKLAHSFSGDTTGMCLGASAGIGFGGTASICFVSTRRPDGKSDYGFSLSKGSETPSVGINAGLSFISSNATDFEQLRGDGWGGTVSGAYGIGATIGHERAIGAQNSRGEPVGTTSVGLLAGIGGEAGITTSHGTQVGRIGDIANSLNPFN</sequence>
<feature type="domain" description="Teneurin-like YD-shell" evidence="3">
    <location>
        <begin position="16"/>
        <end position="215"/>
    </location>
</feature>
<evidence type="ECO:0000256" key="1">
    <source>
        <dbReference type="ARBA" id="ARBA00022737"/>
    </source>
</evidence>
<evidence type="ECO:0000313" key="4">
    <source>
        <dbReference type="EMBL" id="NEC18117.1"/>
    </source>
</evidence>
<dbReference type="AlphaFoldDB" id="A0A7K3RSI6"/>
<gene>
    <name evidence="4" type="ORF">G3I50_07540</name>
</gene>
<reference evidence="4 5" key="1">
    <citation type="submission" date="2020-01" db="EMBL/GenBank/DDBJ databases">
        <title>Insect and environment-associated Actinomycetes.</title>
        <authorList>
            <person name="Currrie C."/>
            <person name="Chevrette M."/>
            <person name="Carlson C."/>
            <person name="Stubbendieck R."/>
            <person name="Wendt-Pienkowski E."/>
        </authorList>
    </citation>
    <scope>NUCLEOTIDE SEQUENCE [LARGE SCALE GENOMIC DNA]</scope>
    <source>
        <strain evidence="4 5">SID7590</strain>
    </source>
</reference>
<feature type="region of interest" description="Disordered" evidence="2">
    <location>
        <begin position="145"/>
        <end position="164"/>
    </location>
</feature>
<feature type="region of interest" description="Disordered" evidence="2">
    <location>
        <begin position="1"/>
        <end position="34"/>
    </location>
</feature>
<evidence type="ECO:0000259" key="3">
    <source>
        <dbReference type="Pfam" id="PF25023"/>
    </source>
</evidence>
<name>A0A7K3RSI6_9ACTN</name>
<protein>
    <submittedName>
        <fullName evidence="4">RHS repeat-associated core domain-containing protein</fullName>
    </submittedName>
</protein>
<dbReference type="Pfam" id="PF25023">
    <property type="entry name" value="TEN_YD-shell"/>
    <property type="match status" value="1"/>
</dbReference>
<comment type="caution">
    <text evidence="4">The sequence shown here is derived from an EMBL/GenBank/DDBJ whole genome shotgun (WGS) entry which is preliminary data.</text>
</comment>
<keyword evidence="1" id="KW-0677">Repeat</keyword>
<dbReference type="PANTHER" id="PTHR32305:SF17">
    <property type="entry name" value="TRNA NUCLEASE WAPA"/>
    <property type="match status" value="1"/>
</dbReference>
<dbReference type="InterPro" id="IPR056823">
    <property type="entry name" value="TEN-like_YD-shell"/>
</dbReference>
<dbReference type="EMBL" id="JAAGMP010000352">
    <property type="protein sequence ID" value="NEC18117.1"/>
    <property type="molecule type" value="Genomic_DNA"/>
</dbReference>
<dbReference type="Proteomes" id="UP000469670">
    <property type="component" value="Unassembled WGS sequence"/>
</dbReference>
<organism evidence="4 5">
    <name type="scientific">Streptomyces parvus</name>
    <dbReference type="NCBI Taxonomy" id="66428"/>
    <lineage>
        <taxon>Bacteria</taxon>
        <taxon>Bacillati</taxon>
        <taxon>Actinomycetota</taxon>
        <taxon>Actinomycetes</taxon>
        <taxon>Kitasatosporales</taxon>
        <taxon>Streptomycetaceae</taxon>
        <taxon>Streptomyces</taxon>
    </lineage>
</organism>
<dbReference type="Gene3D" id="2.180.10.10">
    <property type="entry name" value="RHS repeat-associated core"/>
    <property type="match status" value="1"/>
</dbReference>
<evidence type="ECO:0000313" key="5">
    <source>
        <dbReference type="Proteomes" id="UP000469670"/>
    </source>
</evidence>
<dbReference type="InterPro" id="IPR022385">
    <property type="entry name" value="Rhs_assc_core"/>
</dbReference>
<dbReference type="PANTHER" id="PTHR32305">
    <property type="match status" value="1"/>
</dbReference>